<name>A0A6L5YAP4_9BACT</name>
<gene>
    <name evidence="1" type="ORF">FYJ74_04055</name>
</gene>
<evidence type="ECO:0000313" key="2">
    <source>
        <dbReference type="Proteomes" id="UP000473699"/>
    </source>
</evidence>
<comment type="caution">
    <text evidence="1">The sequence shown here is derived from an EMBL/GenBank/DDBJ whole genome shotgun (WGS) entry which is preliminary data.</text>
</comment>
<sequence>MRKRLRWCIYSFLTGSFLCLNDRFQPFRLKSLQVENFSAEFEMNLRDWSESFLNFHPAWLLAKSELKSYERQYPFAIETQWSPFRGALKLTAVPFVPVMKIVWQHAEYLIAQDGAAWRRDLWDKVLTAEIPQLPELRVGNTFPLLEDLGLNGVTHLTVPYQWLDSLQQTLLSQKDLKVSDVELLRRGGEDVIACVFENIRTKSRSSFIGKVSRLEKSLIVVRELTGAKPGQKTSIDATYEDKIIIKKDSVIPE</sequence>
<evidence type="ECO:0000313" key="1">
    <source>
        <dbReference type="EMBL" id="MST55215.1"/>
    </source>
</evidence>
<dbReference type="RefSeq" id="WP_154528312.1">
    <property type="nucleotide sequence ID" value="NZ_VUNH01000003.1"/>
</dbReference>
<dbReference type="AlphaFoldDB" id="A0A6L5YAP4"/>
<dbReference type="Proteomes" id="UP000473699">
    <property type="component" value="Unassembled WGS sequence"/>
</dbReference>
<organism evidence="1 2">
    <name type="scientific">Pyramidobacter porci</name>
    <dbReference type="NCBI Taxonomy" id="2605789"/>
    <lineage>
        <taxon>Bacteria</taxon>
        <taxon>Thermotogati</taxon>
        <taxon>Synergistota</taxon>
        <taxon>Synergistia</taxon>
        <taxon>Synergistales</taxon>
        <taxon>Dethiosulfovibrionaceae</taxon>
        <taxon>Pyramidobacter</taxon>
    </lineage>
</organism>
<dbReference type="EMBL" id="VUNH01000003">
    <property type="protein sequence ID" value="MST55215.1"/>
    <property type="molecule type" value="Genomic_DNA"/>
</dbReference>
<accession>A0A6L5YAP4</accession>
<protein>
    <submittedName>
        <fullName evidence="1">Uncharacterized protein</fullName>
    </submittedName>
</protein>
<reference evidence="1 2" key="1">
    <citation type="submission" date="2019-08" db="EMBL/GenBank/DDBJ databases">
        <title>In-depth cultivation of the pig gut microbiome towards novel bacterial diversity and tailored functional studies.</title>
        <authorList>
            <person name="Wylensek D."/>
            <person name="Hitch T.C.A."/>
            <person name="Clavel T."/>
        </authorList>
    </citation>
    <scope>NUCLEOTIDE SEQUENCE [LARGE SCALE GENOMIC DNA]</scope>
    <source>
        <strain evidence="1 2">SM-530-WT-4B</strain>
    </source>
</reference>
<keyword evidence="2" id="KW-1185">Reference proteome</keyword>
<proteinExistence type="predicted"/>